<accession>A0A370F4C5</accession>
<name>A0A370F4C5_9BURK</name>
<dbReference type="AlphaFoldDB" id="A0A370F4C5"/>
<evidence type="ECO:0008006" key="3">
    <source>
        <dbReference type="Google" id="ProtNLM"/>
    </source>
</evidence>
<dbReference type="InterPro" id="IPR043519">
    <property type="entry name" value="NT_sf"/>
</dbReference>
<dbReference type="OrthoDB" id="272882at2"/>
<evidence type="ECO:0000313" key="2">
    <source>
        <dbReference type="Proteomes" id="UP000255265"/>
    </source>
</evidence>
<organism evidence="1 2">
    <name type="scientific">Pseudacidovorax intermedius</name>
    <dbReference type="NCBI Taxonomy" id="433924"/>
    <lineage>
        <taxon>Bacteria</taxon>
        <taxon>Pseudomonadati</taxon>
        <taxon>Pseudomonadota</taxon>
        <taxon>Betaproteobacteria</taxon>
        <taxon>Burkholderiales</taxon>
        <taxon>Comamonadaceae</taxon>
        <taxon>Pseudacidovorax</taxon>
    </lineage>
</organism>
<dbReference type="Gene3D" id="3.30.460.10">
    <property type="entry name" value="Beta Polymerase, domain 2"/>
    <property type="match status" value="1"/>
</dbReference>
<comment type="caution">
    <text evidence="1">The sequence shown here is derived from an EMBL/GenBank/DDBJ whole genome shotgun (WGS) entry which is preliminary data.</text>
</comment>
<keyword evidence="2" id="KW-1185">Reference proteome</keyword>
<gene>
    <name evidence="1" type="ORF">DFR41_11550</name>
</gene>
<dbReference type="Proteomes" id="UP000255265">
    <property type="component" value="Unassembled WGS sequence"/>
</dbReference>
<proteinExistence type="predicted"/>
<dbReference type="RefSeq" id="WP_147284427.1">
    <property type="nucleotide sequence ID" value="NZ_QQAV01000015.1"/>
</dbReference>
<sequence length="326" mass="37821">MGRYQEIFHSHSALQQRIKSSRELLEKVRKNVSEKSACKAPGVCIYAAGSLARYETGKVSDLDLFFVADRRKRKKGERSLSKLSEVKIFSDLIRLTDELQIQPFSGDGKFLKIHELQDIIEGTGSSDDDSENLFTTRLLLLLESKCIVGQKVYDNSIRKVLDMYFRDGRGRKEFRPLFLLNDILRYWRTLCLNYERTRSEQGKPWWKKNLNLKFPRKLTVFSTVLCIVALDMHTLEDFLKISSMTPLERLIFALDHMADSELEGSFLEVLNYYEDFLAAKSYEQLNQPDQVQLGEFSAKAQKLDDFFHSALASTKLNQELVRYVLI</sequence>
<dbReference type="EMBL" id="QQAV01000015">
    <property type="protein sequence ID" value="RDI18134.1"/>
    <property type="molecule type" value="Genomic_DNA"/>
</dbReference>
<reference evidence="1 2" key="1">
    <citation type="submission" date="2018-07" db="EMBL/GenBank/DDBJ databases">
        <title>Genomic Encyclopedia of Type Strains, Phase IV (KMG-IV): sequencing the most valuable type-strain genomes for metagenomic binning, comparative biology and taxonomic classification.</title>
        <authorList>
            <person name="Goeker M."/>
        </authorList>
    </citation>
    <scope>NUCLEOTIDE SEQUENCE [LARGE SCALE GENOMIC DNA]</scope>
    <source>
        <strain evidence="1 2">DSM 21352</strain>
    </source>
</reference>
<protein>
    <recommendedName>
        <fullName evidence="3">Polymerase nucleotidyl transferase domain-containing protein</fullName>
    </recommendedName>
</protein>
<evidence type="ECO:0000313" key="1">
    <source>
        <dbReference type="EMBL" id="RDI18134.1"/>
    </source>
</evidence>
<dbReference type="SUPFAM" id="SSF81301">
    <property type="entry name" value="Nucleotidyltransferase"/>
    <property type="match status" value="1"/>
</dbReference>